<evidence type="ECO:0000313" key="2">
    <source>
        <dbReference type="WBParaSite" id="nRc.2.0.1.t05304-RA"/>
    </source>
</evidence>
<dbReference type="WBParaSite" id="nRc.2.0.1.t05304-RA">
    <property type="protein sequence ID" value="nRc.2.0.1.t05304-RA"/>
    <property type="gene ID" value="nRc.2.0.1.g05304"/>
</dbReference>
<protein>
    <submittedName>
        <fullName evidence="2">Uncharacterized protein</fullName>
    </submittedName>
</protein>
<dbReference type="AlphaFoldDB" id="A0A915HU55"/>
<evidence type="ECO:0000313" key="1">
    <source>
        <dbReference type="Proteomes" id="UP000887565"/>
    </source>
</evidence>
<sequence>MPLNNTGYGLFAPSNSSPTIRHCFNATSLNQIAKSESKKAAPRGENARAINPGSYFCSLLGEHTRRACSELCSEMLGEHSVEQAAHRACSAREYLLVEHVRGMVDFQLIITKVEVLF</sequence>
<proteinExistence type="predicted"/>
<keyword evidence="1" id="KW-1185">Reference proteome</keyword>
<organism evidence="1 2">
    <name type="scientific">Romanomermis culicivorax</name>
    <name type="common">Nematode worm</name>
    <dbReference type="NCBI Taxonomy" id="13658"/>
    <lineage>
        <taxon>Eukaryota</taxon>
        <taxon>Metazoa</taxon>
        <taxon>Ecdysozoa</taxon>
        <taxon>Nematoda</taxon>
        <taxon>Enoplea</taxon>
        <taxon>Dorylaimia</taxon>
        <taxon>Mermithida</taxon>
        <taxon>Mermithoidea</taxon>
        <taxon>Mermithidae</taxon>
        <taxon>Romanomermis</taxon>
    </lineage>
</organism>
<dbReference type="Proteomes" id="UP000887565">
    <property type="component" value="Unplaced"/>
</dbReference>
<reference evidence="2" key="1">
    <citation type="submission" date="2022-11" db="UniProtKB">
        <authorList>
            <consortium name="WormBaseParasite"/>
        </authorList>
    </citation>
    <scope>IDENTIFICATION</scope>
</reference>
<name>A0A915HU55_ROMCU</name>
<accession>A0A915HU55</accession>